<proteinExistence type="inferred from homology"/>
<keyword evidence="8 10" id="KW-0482">Metalloprotease</keyword>
<dbReference type="PANTHER" id="PTHR43221">
    <property type="entry name" value="PROTEASE HTPX"/>
    <property type="match status" value="1"/>
</dbReference>
<reference evidence="13 14" key="1">
    <citation type="submission" date="2021-01" db="EMBL/GenBank/DDBJ databases">
        <title>Genome Sequence and Methylation Pattern of Haloterrigena salifodinae BOL5-1, An Extremely Halophilic Archaeon from a Bolivian Salt Mine.</title>
        <authorList>
            <person name="DasSarma P."/>
            <person name="Anton B.P."/>
            <person name="DasSarma S.L."/>
            <person name="von Ehrenheim H.A.L."/>
            <person name="Martinez F.L."/>
            <person name="Guzman D."/>
            <person name="Roberts R.J."/>
            <person name="DasSarma S."/>
        </authorList>
    </citation>
    <scope>NUCLEOTIDE SEQUENCE [LARGE SCALE GENOMIC DNA]</scope>
    <source>
        <strain evidence="13 14">BOL5-1</strain>
    </source>
</reference>
<dbReference type="InterPro" id="IPR001915">
    <property type="entry name" value="Peptidase_M48"/>
</dbReference>
<comment type="similarity">
    <text evidence="10">Belongs to the peptidase M48 family.</text>
</comment>
<keyword evidence="1" id="KW-1003">Cell membrane</keyword>
<keyword evidence="5 10" id="KW-0378">Hydrolase</keyword>
<evidence type="ECO:0000256" key="4">
    <source>
        <dbReference type="ARBA" id="ARBA00022723"/>
    </source>
</evidence>
<keyword evidence="2 10" id="KW-0645">Protease</keyword>
<dbReference type="GO" id="GO:0046872">
    <property type="term" value="F:metal ion binding"/>
    <property type="evidence" value="ECO:0007669"/>
    <property type="project" value="UniProtKB-KW"/>
</dbReference>
<dbReference type="OrthoDB" id="28389at2157"/>
<keyword evidence="3 11" id="KW-0812">Transmembrane</keyword>
<evidence type="ECO:0000256" key="9">
    <source>
        <dbReference type="ARBA" id="ARBA00023136"/>
    </source>
</evidence>
<dbReference type="GO" id="GO:0006508">
    <property type="term" value="P:proteolysis"/>
    <property type="evidence" value="ECO:0007669"/>
    <property type="project" value="UniProtKB-KW"/>
</dbReference>
<dbReference type="RefSeq" id="WP_204747734.1">
    <property type="nucleotide sequence ID" value="NZ_CP069188.1"/>
</dbReference>
<evidence type="ECO:0000256" key="6">
    <source>
        <dbReference type="ARBA" id="ARBA00022833"/>
    </source>
</evidence>
<organism evidence="13 14">
    <name type="scientific">Haloterrigena salifodinae</name>
    <dbReference type="NCBI Taxonomy" id="2675099"/>
    <lineage>
        <taxon>Archaea</taxon>
        <taxon>Methanobacteriati</taxon>
        <taxon>Methanobacteriota</taxon>
        <taxon>Stenosarchaea group</taxon>
        <taxon>Halobacteria</taxon>
        <taxon>Halobacteriales</taxon>
        <taxon>Natrialbaceae</taxon>
        <taxon>Haloterrigena</taxon>
    </lineage>
</organism>
<keyword evidence="9 11" id="KW-0472">Membrane</keyword>
<dbReference type="KEGG" id="hsal:JMJ58_19800"/>
<keyword evidence="4" id="KW-0479">Metal-binding</keyword>
<evidence type="ECO:0000256" key="7">
    <source>
        <dbReference type="ARBA" id="ARBA00022989"/>
    </source>
</evidence>
<dbReference type="GO" id="GO:0004222">
    <property type="term" value="F:metalloendopeptidase activity"/>
    <property type="evidence" value="ECO:0007669"/>
    <property type="project" value="InterPro"/>
</dbReference>
<evidence type="ECO:0000256" key="1">
    <source>
        <dbReference type="ARBA" id="ARBA00022475"/>
    </source>
</evidence>
<evidence type="ECO:0000313" key="13">
    <source>
        <dbReference type="EMBL" id="QRV15125.1"/>
    </source>
</evidence>
<dbReference type="InterPro" id="IPR050083">
    <property type="entry name" value="HtpX_protease"/>
</dbReference>
<keyword evidence="14" id="KW-1185">Reference proteome</keyword>
<keyword evidence="7 11" id="KW-1133">Transmembrane helix</keyword>
<gene>
    <name evidence="13" type="ORF">JMJ58_19800</name>
</gene>
<evidence type="ECO:0000313" key="14">
    <source>
        <dbReference type="Proteomes" id="UP000637819"/>
    </source>
</evidence>
<keyword evidence="6 10" id="KW-0862">Zinc</keyword>
<dbReference type="Pfam" id="PF01435">
    <property type="entry name" value="Peptidase_M48"/>
    <property type="match status" value="1"/>
</dbReference>
<sequence length="321" mass="33879">MRLTGPAGLATRAVLAAAISGMVLAGSFAIVAVMAVAGGMILSAYGSDLLGFVRITPPQMFWPIVWLLCALGATGLFVRAIVRIIRTERAAFLERTTPLSETTMAETSYIDSSAERLARQVGIATPTVRIDSTATPLAYTTYRPDTSIINADRDETPVIVLSTGLIETLSQSELSAVLAHEIGHIANDDLRLISVLLMPLIAAETLTEDEGRTSNVFELCGHHLSFIALIGVGIFSRGRELAADRAAAVMTGEPAALAGALETLDESATPKPTADLRDHARSTNAINVLPTLGPANSGTGPRSTHPSLETRLEQLRSLARG</sequence>
<dbReference type="GeneID" id="62877418"/>
<feature type="transmembrane region" description="Helical" evidence="11">
    <location>
        <begin position="12"/>
        <end position="41"/>
    </location>
</feature>
<dbReference type="Proteomes" id="UP000637819">
    <property type="component" value="Chromosome"/>
</dbReference>
<evidence type="ECO:0000256" key="11">
    <source>
        <dbReference type="SAM" id="Phobius"/>
    </source>
</evidence>
<evidence type="ECO:0000256" key="5">
    <source>
        <dbReference type="ARBA" id="ARBA00022801"/>
    </source>
</evidence>
<evidence type="ECO:0000256" key="3">
    <source>
        <dbReference type="ARBA" id="ARBA00022692"/>
    </source>
</evidence>
<dbReference type="AlphaFoldDB" id="A0A8T8E010"/>
<dbReference type="Gene3D" id="3.30.2010.10">
    <property type="entry name" value="Metalloproteases ('zincins'), catalytic domain"/>
    <property type="match status" value="1"/>
</dbReference>
<dbReference type="EMBL" id="CP069188">
    <property type="protein sequence ID" value="QRV15125.1"/>
    <property type="molecule type" value="Genomic_DNA"/>
</dbReference>
<evidence type="ECO:0000256" key="2">
    <source>
        <dbReference type="ARBA" id="ARBA00022670"/>
    </source>
</evidence>
<feature type="domain" description="Peptidase M48" evidence="12">
    <location>
        <begin position="107"/>
        <end position="318"/>
    </location>
</feature>
<evidence type="ECO:0000256" key="10">
    <source>
        <dbReference type="RuleBase" id="RU003983"/>
    </source>
</evidence>
<accession>A0A8T8E010</accession>
<evidence type="ECO:0000259" key="12">
    <source>
        <dbReference type="Pfam" id="PF01435"/>
    </source>
</evidence>
<comment type="cofactor">
    <cofactor evidence="10">
        <name>Zn(2+)</name>
        <dbReference type="ChEBI" id="CHEBI:29105"/>
    </cofactor>
    <text evidence="10">Binds 1 zinc ion per subunit.</text>
</comment>
<dbReference type="PANTHER" id="PTHR43221:SF2">
    <property type="entry name" value="PROTEASE HTPX HOMOLOG"/>
    <property type="match status" value="1"/>
</dbReference>
<evidence type="ECO:0000256" key="8">
    <source>
        <dbReference type="ARBA" id="ARBA00023049"/>
    </source>
</evidence>
<name>A0A8T8E010_9EURY</name>
<feature type="transmembrane region" description="Helical" evidence="11">
    <location>
        <begin position="61"/>
        <end position="82"/>
    </location>
</feature>
<protein>
    <submittedName>
        <fullName evidence="13">M48 family metalloprotease</fullName>
    </submittedName>
</protein>